<dbReference type="Proteomes" id="UP001183648">
    <property type="component" value="Unassembled WGS sequence"/>
</dbReference>
<evidence type="ECO:0000313" key="1">
    <source>
        <dbReference type="EMBL" id="MDR7362461.1"/>
    </source>
</evidence>
<evidence type="ECO:0008006" key="3">
    <source>
        <dbReference type="Google" id="ProtNLM"/>
    </source>
</evidence>
<keyword evidence="2" id="KW-1185">Reference proteome</keyword>
<organism evidence="1 2">
    <name type="scientific">Nocardioides marmoribigeumensis</name>
    <dbReference type="NCBI Taxonomy" id="433649"/>
    <lineage>
        <taxon>Bacteria</taxon>
        <taxon>Bacillati</taxon>
        <taxon>Actinomycetota</taxon>
        <taxon>Actinomycetes</taxon>
        <taxon>Propionibacteriales</taxon>
        <taxon>Nocardioidaceae</taxon>
        <taxon>Nocardioides</taxon>
    </lineage>
</organism>
<sequence>MSEHDDLVRTLVRAGARSGLSWGERRRTTTVESPHREGSTGYEVEVGDRRVRLYGWADGQRGLPDVEDPWRDCTVRPAGAVNSLLERAGSDHRLGLARTGANDGLAVLGRATVLSAVPALLVP</sequence>
<proteinExistence type="predicted"/>
<comment type="caution">
    <text evidence="1">The sequence shown here is derived from an EMBL/GenBank/DDBJ whole genome shotgun (WGS) entry which is preliminary data.</text>
</comment>
<reference evidence="1 2" key="1">
    <citation type="submission" date="2023-07" db="EMBL/GenBank/DDBJ databases">
        <title>Sequencing the genomes of 1000 actinobacteria strains.</title>
        <authorList>
            <person name="Klenk H.-P."/>
        </authorList>
    </citation>
    <scope>NUCLEOTIDE SEQUENCE [LARGE SCALE GENOMIC DNA]</scope>
    <source>
        <strain evidence="1 2">DSM 19426</strain>
    </source>
</reference>
<name>A0ABU2BV01_9ACTN</name>
<dbReference type="RefSeq" id="WP_310301775.1">
    <property type="nucleotide sequence ID" value="NZ_BAAAPS010000008.1"/>
</dbReference>
<dbReference type="EMBL" id="JAVDYG010000001">
    <property type="protein sequence ID" value="MDR7362461.1"/>
    <property type="molecule type" value="Genomic_DNA"/>
</dbReference>
<evidence type="ECO:0000313" key="2">
    <source>
        <dbReference type="Proteomes" id="UP001183648"/>
    </source>
</evidence>
<protein>
    <recommendedName>
        <fullName evidence="3">SCP2 domain-containing protein</fullName>
    </recommendedName>
</protein>
<accession>A0ABU2BV01</accession>
<gene>
    <name evidence="1" type="ORF">J2S63_002014</name>
</gene>